<dbReference type="Pfam" id="PF04410">
    <property type="entry name" value="Gar1"/>
    <property type="match status" value="1"/>
</dbReference>
<dbReference type="PANTHER" id="PTHR31633:SF1">
    <property type="entry name" value="H_ACA RIBONUCLEOPROTEIN COMPLEX NON-CORE SUBUNIT NAF1"/>
    <property type="match status" value="1"/>
</dbReference>
<evidence type="ECO:0000256" key="4">
    <source>
        <dbReference type="ARBA" id="ARBA00022553"/>
    </source>
</evidence>
<dbReference type="STRING" id="51511.ENSCSAVP00000004840"/>
<evidence type="ECO:0000256" key="3">
    <source>
        <dbReference type="ARBA" id="ARBA00022552"/>
    </source>
</evidence>
<evidence type="ECO:0000256" key="8">
    <source>
        <dbReference type="SAM" id="MobiDB-lite"/>
    </source>
</evidence>
<accession>H2YHP1</accession>
<evidence type="ECO:0000256" key="1">
    <source>
        <dbReference type="ARBA" id="ARBA00009801"/>
    </source>
</evidence>
<keyword evidence="6 7" id="KW-0539">Nucleus</keyword>
<proteinExistence type="inferred from homology"/>
<keyword evidence="10" id="KW-1185">Reference proteome</keyword>
<dbReference type="GO" id="GO:0006364">
    <property type="term" value="P:rRNA processing"/>
    <property type="evidence" value="ECO:0007669"/>
    <property type="project" value="UniProtKB-KW"/>
</dbReference>
<feature type="compositionally biased region" description="Polar residues" evidence="8">
    <location>
        <begin position="138"/>
        <end position="156"/>
    </location>
</feature>
<evidence type="ECO:0000256" key="5">
    <source>
        <dbReference type="ARBA" id="ARBA00022884"/>
    </source>
</evidence>
<reference evidence="9" key="2">
    <citation type="submission" date="2025-08" db="UniProtKB">
        <authorList>
            <consortium name="Ensembl"/>
        </authorList>
    </citation>
    <scope>IDENTIFICATION</scope>
</reference>
<dbReference type="InterPro" id="IPR009000">
    <property type="entry name" value="Transl_B-barrel_sf"/>
</dbReference>
<keyword evidence="2 7" id="KW-0690">Ribosome biogenesis</keyword>
<dbReference type="InParanoid" id="H2YHP1"/>
<dbReference type="Gene3D" id="2.40.10.230">
    <property type="entry name" value="Probable tRNA pseudouridine synthase domain"/>
    <property type="match status" value="1"/>
</dbReference>
<evidence type="ECO:0000256" key="2">
    <source>
        <dbReference type="ARBA" id="ARBA00022517"/>
    </source>
</evidence>
<keyword evidence="5 7" id="KW-0694">RNA-binding</keyword>
<comment type="function">
    <text evidence="7">Required for ribosome biogenesis. Part of a complex which catalyzes pseudouridylation of rRNA. This involves the isomerization of uridine such that the ribose is subsequently attached to C5, instead of the normal N1. Pseudouridine ("psi") residues may serve to stabilize the conformation of rRNAs.</text>
</comment>
<dbReference type="GO" id="GO:0005732">
    <property type="term" value="C:sno(s)RNA-containing ribonucleoprotein complex"/>
    <property type="evidence" value="ECO:0007669"/>
    <property type="project" value="InterPro"/>
</dbReference>
<evidence type="ECO:0000256" key="6">
    <source>
        <dbReference type="ARBA" id="ARBA00023242"/>
    </source>
</evidence>
<comment type="similarity">
    <text evidence="7">Belongs to the GAR1 family.</text>
</comment>
<comment type="subunit">
    <text evidence="7">Component of the small nucleolar ribonucleoprotein particles containing H/ACA-type snoRNAs (H/ACA snoRNPs).</text>
</comment>
<organism evidence="9 10">
    <name type="scientific">Ciona savignyi</name>
    <name type="common">Pacific transparent sea squirt</name>
    <dbReference type="NCBI Taxonomy" id="51511"/>
    <lineage>
        <taxon>Eukaryota</taxon>
        <taxon>Metazoa</taxon>
        <taxon>Chordata</taxon>
        <taxon>Tunicata</taxon>
        <taxon>Ascidiacea</taxon>
        <taxon>Phlebobranchia</taxon>
        <taxon>Cionidae</taxon>
        <taxon>Ciona</taxon>
    </lineage>
</organism>
<sequence>LIIIVAVVVKASVGKPALNLDSVLFLEDKSFLGRVYETFGPVPAPYYVVCFNETEKTSELSLEQKIYFAPDIKDYTSFILTAQLTQAKGSDASWKDDREPSSPQLIEFSDDEEERSFKKKLKNPGTQTGTKPVKRGRNNNQNNQSVGKQNNQNAGTWVNRGTRFANPTNQMRDADINWMMSYNQGNPQQGGRGGQYRQPPPPPPHFDQSNPYLYG</sequence>
<comment type="subcellular location">
    <subcellularLocation>
        <location evidence="7">Nucleus</location>
        <location evidence="7">Nucleolus</location>
    </subcellularLocation>
</comment>
<evidence type="ECO:0000256" key="7">
    <source>
        <dbReference type="RuleBase" id="RU364004"/>
    </source>
</evidence>
<keyword evidence="7" id="KW-0687">Ribonucleoprotein</keyword>
<keyword evidence="3 7" id="KW-0698">rRNA processing</keyword>
<dbReference type="SUPFAM" id="SSF50447">
    <property type="entry name" value="Translation proteins"/>
    <property type="match status" value="1"/>
</dbReference>
<feature type="region of interest" description="Disordered" evidence="8">
    <location>
        <begin position="89"/>
        <end position="215"/>
    </location>
</feature>
<reference evidence="10" key="1">
    <citation type="submission" date="2003-08" db="EMBL/GenBank/DDBJ databases">
        <authorList>
            <person name="Birren B."/>
            <person name="Nusbaum C."/>
            <person name="Abebe A."/>
            <person name="Abouelleil A."/>
            <person name="Adekoya E."/>
            <person name="Ait-zahra M."/>
            <person name="Allen N."/>
            <person name="Allen T."/>
            <person name="An P."/>
            <person name="Anderson M."/>
            <person name="Anderson S."/>
            <person name="Arachchi H."/>
            <person name="Armbruster J."/>
            <person name="Bachantsang P."/>
            <person name="Baldwin J."/>
            <person name="Barry A."/>
            <person name="Bayul T."/>
            <person name="Blitshsteyn B."/>
            <person name="Bloom T."/>
            <person name="Blye J."/>
            <person name="Boguslavskiy L."/>
            <person name="Borowsky M."/>
            <person name="Boukhgalter B."/>
            <person name="Brunache A."/>
            <person name="Butler J."/>
            <person name="Calixte N."/>
            <person name="Calvo S."/>
            <person name="Camarata J."/>
            <person name="Campo K."/>
            <person name="Chang J."/>
            <person name="Cheshatsang Y."/>
            <person name="Citroen M."/>
            <person name="Collymore A."/>
            <person name="Considine T."/>
            <person name="Cook A."/>
            <person name="Cooke P."/>
            <person name="Corum B."/>
            <person name="Cuomo C."/>
            <person name="David R."/>
            <person name="Dawoe T."/>
            <person name="Degray S."/>
            <person name="Dodge S."/>
            <person name="Dooley K."/>
            <person name="Dorje P."/>
            <person name="Dorjee K."/>
            <person name="Dorris L."/>
            <person name="Duffey N."/>
            <person name="Dupes A."/>
            <person name="Elkins T."/>
            <person name="Engels R."/>
            <person name="Erickson J."/>
            <person name="Farina A."/>
            <person name="Faro S."/>
            <person name="Ferreira P."/>
            <person name="Fischer H."/>
            <person name="Fitzgerald M."/>
            <person name="Foley K."/>
            <person name="Gage D."/>
            <person name="Galagan J."/>
            <person name="Gearin G."/>
            <person name="Gnerre S."/>
            <person name="Gnirke A."/>
            <person name="Goyette A."/>
            <person name="Graham J."/>
            <person name="Grandbois E."/>
            <person name="Gyaltsen K."/>
            <person name="Hafez N."/>
            <person name="Hagopian D."/>
            <person name="Hagos B."/>
            <person name="Hall J."/>
            <person name="Hatcher B."/>
            <person name="Heller A."/>
            <person name="Higgins H."/>
            <person name="Honan T."/>
            <person name="Horn A."/>
            <person name="Houde N."/>
            <person name="Hughes L."/>
            <person name="Hulme W."/>
            <person name="Husby E."/>
            <person name="Iliev I."/>
            <person name="Jaffe D."/>
            <person name="Jones C."/>
            <person name="Kamal M."/>
            <person name="Kamat A."/>
            <person name="Kamvysselis M."/>
            <person name="Karlsson E."/>
            <person name="Kells C."/>
            <person name="Kieu A."/>
            <person name="Kisner P."/>
            <person name="Kodira C."/>
            <person name="Kulbokas E."/>
            <person name="Labutti K."/>
            <person name="Lama D."/>
            <person name="Landers T."/>
            <person name="Leger J."/>
            <person name="Levine S."/>
            <person name="Lewis D."/>
            <person name="Lewis T."/>
            <person name="Lindblad-toh K."/>
            <person name="Liu X."/>
            <person name="Lokyitsang T."/>
            <person name="Lokyitsang Y."/>
            <person name="Lucien O."/>
            <person name="Lui A."/>
            <person name="Ma L.J."/>
            <person name="Mabbitt R."/>
            <person name="Macdonald J."/>
            <person name="Maclean C."/>
            <person name="Major J."/>
            <person name="Manning J."/>
            <person name="Marabella R."/>
            <person name="Maru K."/>
            <person name="Matthews C."/>
            <person name="Mauceli E."/>
            <person name="Mccarthy M."/>
            <person name="Mcdonough S."/>
            <person name="Mcghee T."/>
            <person name="Meldrim J."/>
            <person name="Meneus L."/>
            <person name="Mesirov J."/>
            <person name="Mihalev A."/>
            <person name="Mihova T."/>
            <person name="Mikkelsen T."/>
            <person name="Mlenga V."/>
            <person name="Moru K."/>
            <person name="Mozes J."/>
            <person name="Mulrain L."/>
            <person name="Munson G."/>
            <person name="Naylor J."/>
            <person name="Newes C."/>
            <person name="Nguyen C."/>
            <person name="Nguyen N."/>
            <person name="Nguyen T."/>
            <person name="Nicol R."/>
            <person name="Nielsen C."/>
            <person name="Nizzari M."/>
            <person name="Norbu C."/>
            <person name="Norbu N."/>
            <person name="O'donnell P."/>
            <person name="Okoawo O."/>
            <person name="O'leary S."/>
            <person name="Omotosho B."/>
            <person name="O'neill K."/>
            <person name="Osman S."/>
            <person name="Parker S."/>
            <person name="Perrin D."/>
            <person name="Phunkhang P."/>
            <person name="Piqani B."/>
            <person name="Purcell S."/>
            <person name="Rachupka T."/>
            <person name="Ramasamy U."/>
            <person name="Rameau R."/>
            <person name="Ray V."/>
            <person name="Raymond C."/>
            <person name="Retta R."/>
            <person name="Richardson S."/>
            <person name="Rise C."/>
            <person name="Rodriguez J."/>
            <person name="Rogers J."/>
            <person name="Rogov P."/>
            <person name="Rutman M."/>
            <person name="Schupbach R."/>
            <person name="Seaman C."/>
            <person name="Settipalli S."/>
            <person name="Sharpe T."/>
            <person name="Sheridan J."/>
            <person name="Sherpa N."/>
            <person name="Shi J."/>
            <person name="Smirnov S."/>
            <person name="Smith C."/>
            <person name="Sougnez C."/>
            <person name="Spencer B."/>
            <person name="Stalker J."/>
            <person name="Stange-thomann N."/>
            <person name="Stavropoulos S."/>
            <person name="Stetson K."/>
            <person name="Stone C."/>
            <person name="Stone S."/>
            <person name="Stubbs M."/>
            <person name="Talamas J."/>
            <person name="Tchuinga P."/>
            <person name="Tenzing P."/>
            <person name="Tesfaye S."/>
            <person name="Theodore J."/>
            <person name="Thoulutsang Y."/>
            <person name="Topham K."/>
            <person name="Towey S."/>
            <person name="Tsamla T."/>
            <person name="Tsomo N."/>
            <person name="Vallee D."/>
            <person name="Vassiliev H."/>
            <person name="Venkataraman V."/>
            <person name="Vinson J."/>
            <person name="Vo A."/>
            <person name="Wade C."/>
            <person name="Wang S."/>
            <person name="Wangchuk T."/>
            <person name="Wangdi T."/>
            <person name="Whittaker C."/>
            <person name="Wilkinson J."/>
            <person name="Wu Y."/>
            <person name="Wyman D."/>
            <person name="Yadav S."/>
            <person name="Yang S."/>
            <person name="Yang X."/>
            <person name="Yeager S."/>
            <person name="Yee E."/>
            <person name="Young G."/>
            <person name="Zainoun J."/>
            <person name="Zembeck L."/>
            <person name="Zimmer A."/>
            <person name="Zody M."/>
            <person name="Lander E."/>
        </authorList>
    </citation>
    <scope>NUCLEOTIDE SEQUENCE [LARGE SCALE GENOMIC DNA]</scope>
</reference>
<name>H2YHP1_CIOSA</name>
<dbReference type="GeneTree" id="ENSGT00390000004697"/>
<keyword evidence="4" id="KW-0597">Phosphoprotein</keyword>
<dbReference type="GO" id="GO:0003723">
    <property type="term" value="F:RNA binding"/>
    <property type="evidence" value="ECO:0007669"/>
    <property type="project" value="UniProtKB-KW"/>
</dbReference>
<protein>
    <recommendedName>
        <fullName evidence="7">H/ACA ribonucleoprotein complex subunit</fullName>
    </recommendedName>
</protein>
<evidence type="ECO:0000313" key="10">
    <source>
        <dbReference type="Proteomes" id="UP000007875"/>
    </source>
</evidence>
<comment type="similarity">
    <text evidence="1">Belongs to the NAF1 family.</text>
</comment>
<dbReference type="PANTHER" id="PTHR31633">
    <property type="entry name" value="H/ACA RIBONUCLEOPROTEIN COMPLEX NON-CORE SUBUNIT NAF1"/>
    <property type="match status" value="1"/>
</dbReference>
<dbReference type="InterPro" id="IPR007504">
    <property type="entry name" value="H/ACA_rnp_Gar1/Naf1"/>
</dbReference>
<dbReference type="GO" id="GO:0001522">
    <property type="term" value="P:pseudouridine synthesis"/>
    <property type="evidence" value="ECO:0007669"/>
    <property type="project" value="InterPro"/>
</dbReference>
<dbReference type="InterPro" id="IPR038664">
    <property type="entry name" value="Gar1/Naf1_Cbf5-bd_sf"/>
</dbReference>
<reference evidence="9" key="3">
    <citation type="submission" date="2025-09" db="UniProtKB">
        <authorList>
            <consortium name="Ensembl"/>
        </authorList>
    </citation>
    <scope>IDENTIFICATION</scope>
</reference>
<dbReference type="HOGENOM" id="CLU_102581_0_0_1"/>
<dbReference type="InterPro" id="IPR040309">
    <property type="entry name" value="Naf1"/>
</dbReference>
<dbReference type="GO" id="GO:0005730">
    <property type="term" value="C:nucleolus"/>
    <property type="evidence" value="ECO:0007669"/>
    <property type="project" value="UniProtKB-SubCell"/>
</dbReference>
<dbReference type="Ensembl" id="ENSCSAVT00000004908.1">
    <property type="protein sequence ID" value="ENSCSAVP00000004840.1"/>
    <property type="gene ID" value="ENSCSAVG00000002886.1"/>
</dbReference>
<dbReference type="OMA" id="DADINWM"/>
<dbReference type="GO" id="GO:0000493">
    <property type="term" value="P:box H/ACA snoRNP assembly"/>
    <property type="evidence" value="ECO:0007669"/>
    <property type="project" value="InterPro"/>
</dbReference>
<dbReference type="eggNOG" id="KOG2236">
    <property type="taxonomic scope" value="Eukaryota"/>
</dbReference>
<dbReference type="Proteomes" id="UP000007875">
    <property type="component" value="Unassembled WGS sequence"/>
</dbReference>
<evidence type="ECO:0000313" key="9">
    <source>
        <dbReference type="Ensembl" id="ENSCSAVP00000004840.1"/>
    </source>
</evidence>
<dbReference type="AlphaFoldDB" id="H2YHP1"/>